<sequence>MVNKRKRGREFMDKYESLINKSPDFIKRIEKSLSNAIGDDIKIDIKINELDTRNSVPNRIWDFINRN</sequence>
<organism evidence="1 2">
    <name type="scientific">Clostridium sulfidigenes</name>
    <dbReference type="NCBI Taxonomy" id="318464"/>
    <lineage>
        <taxon>Bacteria</taxon>
        <taxon>Bacillati</taxon>
        <taxon>Bacillota</taxon>
        <taxon>Clostridia</taxon>
        <taxon>Eubacteriales</taxon>
        <taxon>Clostridiaceae</taxon>
        <taxon>Clostridium</taxon>
    </lineage>
</organism>
<reference evidence="1" key="1">
    <citation type="submission" date="2019-04" db="EMBL/GenBank/DDBJ databases">
        <title>Evolution of Biomass-Degrading Anaerobic Consortia Revealed by Metagenomics.</title>
        <authorList>
            <person name="Peng X."/>
        </authorList>
    </citation>
    <scope>NUCLEOTIDE SEQUENCE</scope>
    <source>
        <strain evidence="1">SIG254</strain>
    </source>
</reference>
<dbReference type="Proteomes" id="UP000768462">
    <property type="component" value="Unassembled WGS sequence"/>
</dbReference>
<protein>
    <submittedName>
        <fullName evidence="1">Uncharacterized protein</fullName>
    </submittedName>
</protein>
<dbReference type="EMBL" id="SVCM01000119">
    <property type="protein sequence ID" value="MBE6060555.1"/>
    <property type="molecule type" value="Genomic_DNA"/>
</dbReference>
<name>A0A927ZPT4_9CLOT</name>
<comment type="caution">
    <text evidence="1">The sequence shown here is derived from an EMBL/GenBank/DDBJ whole genome shotgun (WGS) entry which is preliminary data.</text>
</comment>
<proteinExistence type="predicted"/>
<evidence type="ECO:0000313" key="1">
    <source>
        <dbReference type="EMBL" id="MBE6060555.1"/>
    </source>
</evidence>
<gene>
    <name evidence="1" type="ORF">E7215_10355</name>
</gene>
<evidence type="ECO:0000313" key="2">
    <source>
        <dbReference type="Proteomes" id="UP000768462"/>
    </source>
</evidence>
<dbReference type="AlphaFoldDB" id="A0A927ZPT4"/>
<accession>A0A927ZPT4</accession>
<feature type="non-terminal residue" evidence="1">
    <location>
        <position position="67"/>
    </location>
</feature>